<dbReference type="InterPro" id="IPR032817">
    <property type="entry name" value="Mon2_C"/>
</dbReference>
<feature type="domain" description="Mon2 C-terminal" evidence="8">
    <location>
        <begin position="1036"/>
        <end position="1197"/>
    </location>
</feature>
<dbReference type="Pfam" id="PF09324">
    <property type="entry name" value="Sec7-like_HDS"/>
    <property type="match status" value="1"/>
</dbReference>
<evidence type="ECO:0000256" key="4">
    <source>
        <dbReference type="ARBA" id="ARBA00022927"/>
    </source>
</evidence>
<organism evidence="10">
    <name type="scientific">Schistocephalus solidus</name>
    <name type="common">Tapeworm</name>
    <dbReference type="NCBI Taxonomy" id="70667"/>
    <lineage>
        <taxon>Eukaryota</taxon>
        <taxon>Metazoa</taxon>
        <taxon>Spiralia</taxon>
        <taxon>Lophotrochozoa</taxon>
        <taxon>Platyhelminthes</taxon>
        <taxon>Cestoda</taxon>
        <taxon>Eucestoda</taxon>
        <taxon>Diphyllobothriidea</taxon>
        <taxon>Diphyllobothriidae</taxon>
        <taxon>Schistocephalus</taxon>
    </lineage>
</organism>
<feature type="domain" description="Mon2/Sec7/BIG1-like HDS" evidence="6">
    <location>
        <begin position="909"/>
        <end position="975"/>
    </location>
</feature>
<feature type="region of interest" description="Disordered" evidence="5">
    <location>
        <begin position="1835"/>
        <end position="1854"/>
    </location>
</feature>
<evidence type="ECO:0000259" key="7">
    <source>
        <dbReference type="Pfam" id="PF12783"/>
    </source>
</evidence>
<feature type="region of interest" description="Disordered" evidence="5">
    <location>
        <begin position="623"/>
        <end position="668"/>
    </location>
</feature>
<evidence type="ECO:0000259" key="8">
    <source>
        <dbReference type="Pfam" id="PF16206"/>
    </source>
</evidence>
<feature type="compositionally biased region" description="Basic and acidic residues" evidence="5">
    <location>
        <begin position="1845"/>
        <end position="1854"/>
    </location>
</feature>
<accession>A0A0X3PHQ8</accession>
<comment type="similarity">
    <text evidence="1">Belongs to the MON2 family.</text>
</comment>
<dbReference type="GO" id="GO:0015031">
    <property type="term" value="P:protein transport"/>
    <property type="evidence" value="ECO:0007669"/>
    <property type="project" value="UniProtKB-KW"/>
</dbReference>
<dbReference type="Pfam" id="PF16213">
    <property type="entry name" value="DCB"/>
    <property type="match status" value="1"/>
</dbReference>
<feature type="region of interest" description="Disordered" evidence="5">
    <location>
        <begin position="580"/>
        <end position="606"/>
    </location>
</feature>
<dbReference type="InterPro" id="IPR015403">
    <property type="entry name" value="Mon2/Sec7/BIG1-like_HDS"/>
</dbReference>
<evidence type="ECO:0000259" key="6">
    <source>
        <dbReference type="Pfam" id="PF09324"/>
    </source>
</evidence>
<dbReference type="SUPFAM" id="SSF48371">
    <property type="entry name" value="ARM repeat"/>
    <property type="match status" value="1"/>
</dbReference>
<dbReference type="PANTHER" id="PTHR10663:SF333">
    <property type="entry name" value="PROTEIN MON2 HOMOLOG"/>
    <property type="match status" value="1"/>
</dbReference>
<evidence type="ECO:0000256" key="5">
    <source>
        <dbReference type="SAM" id="MobiDB-lite"/>
    </source>
</evidence>
<evidence type="ECO:0000256" key="3">
    <source>
        <dbReference type="ARBA" id="ARBA00022448"/>
    </source>
</evidence>
<proteinExistence type="inferred from homology"/>
<dbReference type="PANTHER" id="PTHR10663">
    <property type="entry name" value="GUANYL-NUCLEOTIDE EXCHANGE FACTOR"/>
    <property type="match status" value="1"/>
</dbReference>
<name>A0A0X3PHQ8_SCHSO</name>
<feature type="compositionally biased region" description="Polar residues" evidence="5">
    <location>
        <begin position="624"/>
        <end position="642"/>
    </location>
</feature>
<dbReference type="Pfam" id="PF12783">
    <property type="entry name" value="Sec7-like_HUS"/>
    <property type="match status" value="1"/>
</dbReference>
<evidence type="ECO:0000256" key="1">
    <source>
        <dbReference type="ARBA" id="ARBA00008144"/>
    </source>
</evidence>
<evidence type="ECO:0000259" key="9">
    <source>
        <dbReference type="Pfam" id="PF16213"/>
    </source>
</evidence>
<feature type="domain" description="Mon2/Sec7/BIG1-like HUS" evidence="7">
    <location>
        <begin position="205"/>
        <end position="382"/>
    </location>
</feature>
<feature type="domain" description="Mon2 C-terminal" evidence="8">
    <location>
        <begin position="979"/>
        <end position="1028"/>
    </location>
</feature>
<feature type="compositionally biased region" description="Polar residues" evidence="5">
    <location>
        <begin position="593"/>
        <end position="603"/>
    </location>
</feature>
<keyword evidence="3" id="KW-0813">Transport</keyword>
<feature type="domain" description="Mon2/Sec7/BIG1-like dimerisation and cyclophilin-binding" evidence="9">
    <location>
        <begin position="8"/>
        <end position="178"/>
    </location>
</feature>
<evidence type="ECO:0000256" key="2">
    <source>
        <dbReference type="ARBA" id="ARBA00017134"/>
    </source>
</evidence>
<reference evidence="10" key="1">
    <citation type="submission" date="2016-01" db="EMBL/GenBank/DDBJ databases">
        <title>Reference transcriptome for the parasite Schistocephalus solidus: insights into the molecular evolution of parasitism.</title>
        <authorList>
            <person name="Hebert F.O."/>
            <person name="Grambauer S."/>
            <person name="Barber I."/>
            <person name="Landry C.R."/>
            <person name="Aubin-Horth N."/>
        </authorList>
    </citation>
    <scope>NUCLEOTIDE SEQUENCE</scope>
</reference>
<dbReference type="InterPro" id="IPR016024">
    <property type="entry name" value="ARM-type_fold"/>
</dbReference>
<feature type="domain" description="Mon2 C-terminal" evidence="8">
    <location>
        <begin position="1675"/>
        <end position="1830"/>
    </location>
</feature>
<dbReference type="InterPro" id="IPR032691">
    <property type="entry name" value="Mon2/Sec7/BIG1-like_HUS"/>
</dbReference>
<feature type="domain" description="Mon2 C-terminal" evidence="8">
    <location>
        <begin position="1535"/>
        <end position="1615"/>
    </location>
</feature>
<protein>
    <recommendedName>
        <fullName evidence="2">Protein MON2 homolog</fullName>
    </recommendedName>
</protein>
<dbReference type="Pfam" id="PF16206">
    <property type="entry name" value="Mon2_C"/>
    <property type="match status" value="5"/>
</dbReference>
<feature type="compositionally biased region" description="Low complexity" evidence="5">
    <location>
        <begin position="643"/>
        <end position="666"/>
    </location>
</feature>
<dbReference type="EMBL" id="GEEE01013828">
    <property type="protein sequence ID" value="JAP49397.1"/>
    <property type="molecule type" value="Transcribed_RNA"/>
</dbReference>
<feature type="region of interest" description="Disordered" evidence="5">
    <location>
        <begin position="1501"/>
        <end position="1520"/>
    </location>
</feature>
<sequence>MPETMNMLQLVEQIQQDLRSVVNETKRKYIPIKDSAETQMKCLTELINGRNEIRTYVLEHNDELAYPFLNGCSTKQPKLVSICLSALQRLITNNILTEETATHLVDTLQLLTESDVEELKVLQTIILLITTSTFVTEVPLANALAICFKLHSGKTSAIVNTAAAAVRQCTSAVFDRIARVGAERVLEENTQGKSKDDVFTFTPASKAAFFLFQDICQLTSGDIPHWMTNLDSISRLLGLELIESILINYHSIFAKEKEFTYLLKERVCPLVIKLLSPTLPSDLAHAKSTASSVGDSAGGSIAGASISASEFSINVRLYRIILLLCSKYFNYLNTECEVFLSSINRIIEGDYTSWRKALAMEVFFKVISQPDLLQQLCTSFDMLEPPSCVFRELIGCTSNYVQTTLRNQMSPVSAARDSATAGPNATAQAVLQRPTFIYRGSSFHIADVQKFSLSDMLDRSEVPALPEGYCLRLAISCVLQVVWSLQLIIDSSVNGTKLPTEDEEKRSQIHRQLMELSWFSLQPAISILNEACCDEKLNASFLQAEVVMIVLSSRCGLEDARSSFVAAICKASLPSNHPLSFQSAGDKTHSRPLITSGSSQTTDEALERSPVVVVVNATHGPGGFSSSLEPATQPDTSNVVQGSTTTSSASNADNTSLSPSPSLTPSEGFSKQHTSLFITAKHIQAARALLSLAQDSGAILETSWSPILATFQQLAWMLSLKCAPSQGLIHCPTANKDSGEAISVDLGIMTLNTSAFESATPPSVGSLTSLGSAASSVTSMAISKVINEIPTLSLLLSDVFEKSMSFDQRSLAYLVDALCKLATGASEAIAAGKEPSHFAVAKLTEVGLANIHRLELWWTKITSKILSMCKLTHLEMRKLSVDALVLLIKQAIMLPRKTIFWDDDAITTLVLDPLSHLTGVGFNDVQEKQLQCVQYLLHCYGERINGCWLRLINIICAISQSQSDQLIRTAFQCFQLVVTDYLSTLRFECYPACVQTASKFGHQSVDLNIALSAIGSLLHLADFLFQREAGSDEASKIEALWVEVFCCLSDLCQDRRPAVRKSAGQTLFNAVECHSSQFVDSTWCDLLWTVFFPLLTKVQEHCANAPAEREGRTTTLLLHHTRDTAAKQWAETVVLTLSGVARCFVSKQEQLVLLERFSEAWNALLSNIERAVLMPNAEIAHNALQTLGILLSFDAASLESRSDPQRASDIWLSFWRTWLSIGHNFVFSFVAASSASTNGVGTTTSATNSGIPSTSDRVTSNGPLVADTATAQPVKCSMRIPDGPFFTLYFELFKALFPRIRGSFNLDFFAEFRGIIEQGVLGPLYAANGSAQQLSTHFSTVCSTSLVDDSGLTPTQKAVYDILVLFSNEMQNGLSNIQGFLVPYIEMLLRLSLYAVYIPRPGSSALSSSSTSLFGQVEAIPVNYIVFGEKCMELATELFKIFANYEALLEANVMQKMIEALRIPLAAKYRCQCQSTWLLASRCFIDVITVGVPIATRCSPSTRAATKPRRSSGGLKKPTFTSLRHRRDGAATELDVWNVIYSTLRDFLFCPHHPVEALSGEEFQLHEALDCKFVSLICDQFLSNPSDLPLKFIEQLVGLLGLGSIQASVSNGGTYDSTILTLPGPERRLPSVHRSARLSLHGDGGGGVELISRCPDAVVRGVGHMSASDDLRPFSCREAFMKLCFESLLRFAFFNGVSLPAENKKPFDKFLRSSNEEPSAHVMLCRLAVRDVIQRCTFILQQFSRAVQFTGKCPLPRANLSEVNFVFQALTLTLTNFMAASPTDSIDTTTWQTVIDLYPLIVDCVFVSDNSRVFPGLRQLLRLYGSLLQPRLPSAPGTPTVINQGRKDSSPQTF</sequence>
<evidence type="ECO:0000313" key="10">
    <source>
        <dbReference type="EMBL" id="JAP49397.1"/>
    </source>
</evidence>
<feature type="domain" description="Mon2 C-terminal" evidence="8">
    <location>
        <begin position="1263"/>
        <end position="1501"/>
    </location>
</feature>
<gene>
    <name evidence="10" type="ORF">TR165577</name>
</gene>
<dbReference type="InterPro" id="IPR032629">
    <property type="entry name" value="DCB_dom"/>
</dbReference>
<keyword evidence="4" id="KW-0653">Protein transport</keyword>